<dbReference type="AlphaFoldDB" id="A0A382IYG5"/>
<accession>A0A382IYG5</accession>
<organism evidence="1">
    <name type="scientific">marine metagenome</name>
    <dbReference type="NCBI Taxonomy" id="408172"/>
    <lineage>
        <taxon>unclassified sequences</taxon>
        <taxon>metagenomes</taxon>
        <taxon>ecological metagenomes</taxon>
    </lineage>
</organism>
<dbReference type="EMBL" id="UINC01070217">
    <property type="protein sequence ID" value="SVC04197.1"/>
    <property type="molecule type" value="Genomic_DNA"/>
</dbReference>
<protein>
    <submittedName>
        <fullName evidence="1">Uncharacterized protein</fullName>
    </submittedName>
</protein>
<reference evidence="1" key="1">
    <citation type="submission" date="2018-05" db="EMBL/GenBank/DDBJ databases">
        <authorList>
            <person name="Lanie J.A."/>
            <person name="Ng W.-L."/>
            <person name="Kazmierczak K.M."/>
            <person name="Andrzejewski T.M."/>
            <person name="Davidsen T.M."/>
            <person name="Wayne K.J."/>
            <person name="Tettelin H."/>
            <person name="Glass J.I."/>
            <person name="Rusch D."/>
            <person name="Podicherti R."/>
            <person name="Tsui H.-C.T."/>
            <person name="Winkler M.E."/>
        </authorList>
    </citation>
    <scope>NUCLEOTIDE SEQUENCE</scope>
</reference>
<evidence type="ECO:0000313" key="1">
    <source>
        <dbReference type="EMBL" id="SVC04197.1"/>
    </source>
</evidence>
<sequence>MDRSENRMRQTLKRLDSIFPDLTPAPLKQFIIQSWSGELLQPWQFAHTTFDSIRISPAAILIDSRVYGNATHLHESIHLTQSFVGAANELEAYGLNIRSDPRFLILNFPYFADMVTEFFLPEFPKILDRFFARPIREDLNIPKEVQWFLMPFDDESLKKLKEQIKKMEPILQEEERLNHQFPIEAAYLGEQTRDMSLLLDIAAAKLLPLPDLKEMESEREEAFSILEQQFNKLDNTRLGYKIDRKREALMILTYKMNIRDPRLRLSLYFHFLKNRYVGPDGEVNLKVVNEEDLKKFVQEKRLQVKRMMKSKNFTEIERQGAHKMLKDATSQ</sequence>
<proteinExistence type="predicted"/>
<name>A0A382IYG5_9ZZZZ</name>
<gene>
    <name evidence="1" type="ORF">METZ01_LOCUS257051</name>
</gene>